<reference evidence="2" key="1">
    <citation type="journal article" date="2019" name="PLoS Negl. Trop. Dis.">
        <title>Revisiting the worldwide diversity of Leptospira species in the environment.</title>
        <authorList>
            <person name="Vincent A.T."/>
            <person name="Schiettekatte O."/>
            <person name="Bourhy P."/>
            <person name="Veyrier F.J."/>
            <person name="Picardeau M."/>
        </authorList>
    </citation>
    <scope>NUCLEOTIDE SEQUENCE [LARGE SCALE GENOMIC DNA]</scope>
    <source>
        <strain evidence="2">201300427</strain>
    </source>
</reference>
<gene>
    <name evidence="2" type="ORF">EHS15_14425</name>
</gene>
<comment type="caution">
    <text evidence="2">The sequence shown here is derived from an EMBL/GenBank/DDBJ whole genome shotgun (WGS) entry which is preliminary data.</text>
</comment>
<dbReference type="Proteomes" id="UP000298058">
    <property type="component" value="Unassembled WGS sequence"/>
</dbReference>
<feature type="region of interest" description="Disordered" evidence="1">
    <location>
        <begin position="68"/>
        <end position="103"/>
    </location>
</feature>
<evidence type="ECO:0000313" key="3">
    <source>
        <dbReference type="Proteomes" id="UP000298058"/>
    </source>
</evidence>
<evidence type="ECO:0000256" key="1">
    <source>
        <dbReference type="SAM" id="MobiDB-lite"/>
    </source>
</evidence>
<accession>A0A4V3JXV1</accession>
<sequence>MKAKVAHLFKKLEEIERDSVELKKLTDRIADDREYSPFLKESFLSEMQNLDEQKKEILKVSVSTAGSERFLEKGKKEVPTETNAPSDSSLPEKKKTEKNIRKY</sequence>
<dbReference type="OrthoDB" id="344539at2"/>
<dbReference type="EMBL" id="RQHW01000047">
    <property type="protein sequence ID" value="TGN18576.1"/>
    <property type="molecule type" value="Genomic_DNA"/>
</dbReference>
<name>A0A4V3JXV1_9LEPT</name>
<organism evidence="2 3">
    <name type="scientific">Leptospira idonii</name>
    <dbReference type="NCBI Taxonomy" id="1193500"/>
    <lineage>
        <taxon>Bacteria</taxon>
        <taxon>Pseudomonadati</taxon>
        <taxon>Spirochaetota</taxon>
        <taxon>Spirochaetia</taxon>
        <taxon>Leptospirales</taxon>
        <taxon>Leptospiraceae</taxon>
        <taxon>Leptospira</taxon>
    </lineage>
</organism>
<proteinExistence type="predicted"/>
<dbReference type="AlphaFoldDB" id="A0A4V3JXV1"/>
<keyword evidence="3" id="KW-1185">Reference proteome</keyword>
<feature type="compositionally biased region" description="Basic and acidic residues" evidence="1">
    <location>
        <begin position="90"/>
        <end position="103"/>
    </location>
</feature>
<evidence type="ECO:0000313" key="2">
    <source>
        <dbReference type="EMBL" id="TGN18576.1"/>
    </source>
</evidence>
<feature type="compositionally biased region" description="Polar residues" evidence="1">
    <location>
        <begin position="80"/>
        <end position="89"/>
    </location>
</feature>
<dbReference type="RefSeq" id="WP_135761259.1">
    <property type="nucleotide sequence ID" value="NZ_RQHW01000047.1"/>
</dbReference>
<protein>
    <submittedName>
        <fullName evidence="2">Uncharacterized protein</fullName>
    </submittedName>
</protein>
<feature type="compositionally biased region" description="Basic and acidic residues" evidence="1">
    <location>
        <begin position="69"/>
        <end position="79"/>
    </location>
</feature>